<reference evidence="1" key="2">
    <citation type="submission" date="2013-06" db="EMBL/GenBank/DDBJ databases">
        <title>Draft genome sequence of Clostridium hylemonae (DSM 15053).</title>
        <authorList>
            <person name="Sudarsanam P."/>
            <person name="Ley R."/>
            <person name="Guruge J."/>
            <person name="Turnbaugh P.J."/>
            <person name="Mahowald M."/>
            <person name="Liep D."/>
            <person name="Gordon J."/>
        </authorList>
    </citation>
    <scope>NUCLEOTIDE SEQUENCE</scope>
    <source>
        <strain evidence="1">DSM 15053</strain>
    </source>
</reference>
<reference evidence="1" key="1">
    <citation type="submission" date="2009-02" db="EMBL/GenBank/DDBJ databases">
        <authorList>
            <person name="Fulton L."/>
            <person name="Clifton S."/>
            <person name="Fulton B."/>
            <person name="Xu J."/>
            <person name="Minx P."/>
            <person name="Pepin K.H."/>
            <person name="Johnson M."/>
            <person name="Bhonagiri V."/>
            <person name="Nash W.E."/>
            <person name="Mardis E.R."/>
            <person name="Wilson R.K."/>
        </authorList>
    </citation>
    <scope>NUCLEOTIDE SEQUENCE [LARGE SCALE GENOMIC DNA]</scope>
    <source>
        <strain evidence="1">DSM 15053</strain>
    </source>
</reference>
<dbReference type="InterPro" id="IPR021254">
    <property type="entry name" value="DUF2806"/>
</dbReference>
<dbReference type="OrthoDB" id="9758333at2"/>
<dbReference type="EMBL" id="ABYI02000016">
    <property type="protein sequence ID" value="EEG75132.1"/>
    <property type="molecule type" value="Genomic_DNA"/>
</dbReference>
<evidence type="ECO:0008006" key="3">
    <source>
        <dbReference type="Google" id="ProtNLM"/>
    </source>
</evidence>
<dbReference type="RefSeq" id="WP_006442081.1">
    <property type="nucleotide sequence ID" value="NZ_CP036524.1"/>
</dbReference>
<comment type="caution">
    <text evidence="1">The sequence shown here is derived from an EMBL/GenBank/DDBJ whole genome shotgun (WGS) entry which is preliminary data.</text>
</comment>
<gene>
    <name evidence="1" type="ORF">CLOHYLEM_04749</name>
</gene>
<dbReference type="eggNOG" id="ENOG502ZC32">
    <property type="taxonomic scope" value="Bacteria"/>
</dbReference>
<protein>
    <recommendedName>
        <fullName evidence="3">DUF2806 domain-containing protein</fullName>
    </recommendedName>
</protein>
<keyword evidence="2" id="KW-1185">Reference proteome</keyword>
<name>C0BY61_9FIRM</name>
<dbReference type="HOGENOM" id="CLU_067291_1_0_9"/>
<accession>C0BY61</accession>
<evidence type="ECO:0000313" key="1">
    <source>
        <dbReference type="EMBL" id="EEG75132.1"/>
    </source>
</evidence>
<dbReference type="Pfam" id="PF10987">
    <property type="entry name" value="DUF2806"/>
    <property type="match status" value="1"/>
</dbReference>
<dbReference type="STRING" id="553973.CLOHYLEM_04749"/>
<evidence type="ECO:0000313" key="2">
    <source>
        <dbReference type="Proteomes" id="UP000004893"/>
    </source>
</evidence>
<dbReference type="AlphaFoldDB" id="C0BY61"/>
<sequence>MDKKLSLFDMSESRAVIVKLLDMIEKGTGWLLAPKGKRRDFEEGLELYKTHIIEDPDIDGLEKAVKISASRNELRKYINQGKIIEHAAREIKEDAKPEHVDQDWLFYFFEYAKNTSDEELQKIWGRLLAMKVNGSPDVTKRLINTFSVMGADDIEVFCRLCAMTLVSGQEPGEIYPFIYMRNHPSYYNRNGIKRQSLAQLDNLGLIEYDVHEDFVLPKAVPALQYASCKIRLQSGKRVSNGNVRFTGSGRELFRITKAGEKEDFIGHCRRVWDEMGVTCEISEIPQTSNCQKIT</sequence>
<proteinExistence type="predicted"/>
<dbReference type="Proteomes" id="UP000004893">
    <property type="component" value="Unassembled WGS sequence"/>
</dbReference>
<organism evidence="1 2">
    <name type="scientific">[Clostridium] hylemonae DSM 15053</name>
    <dbReference type="NCBI Taxonomy" id="553973"/>
    <lineage>
        <taxon>Bacteria</taxon>
        <taxon>Bacillati</taxon>
        <taxon>Bacillota</taxon>
        <taxon>Clostridia</taxon>
        <taxon>Lachnospirales</taxon>
        <taxon>Lachnospiraceae</taxon>
    </lineage>
</organism>